<dbReference type="EMBL" id="JAFNEN010000916">
    <property type="protein sequence ID" value="KAG8176153.1"/>
    <property type="molecule type" value="Genomic_DNA"/>
</dbReference>
<dbReference type="Proteomes" id="UP000827092">
    <property type="component" value="Unassembled WGS sequence"/>
</dbReference>
<feature type="compositionally biased region" description="Polar residues" evidence="1">
    <location>
        <begin position="160"/>
        <end position="172"/>
    </location>
</feature>
<accession>A0AAV6TWK9</accession>
<comment type="caution">
    <text evidence="2">The sequence shown here is derived from an EMBL/GenBank/DDBJ whole genome shotgun (WGS) entry which is preliminary data.</text>
</comment>
<reference evidence="2 3" key="1">
    <citation type="journal article" date="2022" name="Nat. Ecol. Evol.">
        <title>A masculinizing supergene underlies an exaggerated male reproductive morph in a spider.</title>
        <authorList>
            <person name="Hendrickx F."/>
            <person name="De Corte Z."/>
            <person name="Sonet G."/>
            <person name="Van Belleghem S.M."/>
            <person name="Kostlbacher S."/>
            <person name="Vangestel C."/>
        </authorList>
    </citation>
    <scope>NUCLEOTIDE SEQUENCE [LARGE SCALE GENOMIC DNA]</scope>
    <source>
        <strain evidence="2">W744_W776</strain>
    </source>
</reference>
<evidence type="ECO:0000313" key="3">
    <source>
        <dbReference type="Proteomes" id="UP000827092"/>
    </source>
</evidence>
<dbReference type="AlphaFoldDB" id="A0AAV6TWK9"/>
<sequence>MTGGVEASSQTNRPTKDGCCQTDQTGSRVPSIGAPKSPKSHVEASTPAAKPKSNKGQNKSNGKMHQLKAKDPKPQARAALLPKDPAKTNDANSNPSNSSSPRFDDQDAGTSAQVADALPPEDAGGDFRKRTDFAKTPDSERSFAEVVGSGPSCPRGPKQVKSTAPSSNSGSTGRHPVTPGTAVKKTWPYIREVLVVGPLGNTSSSKLPFRSFMWNLLDTNGLGKPAYASSTLAGGLVMFFSDLQSLDAIEEALGRDDFR</sequence>
<organism evidence="2 3">
    <name type="scientific">Oedothorax gibbosus</name>
    <dbReference type="NCBI Taxonomy" id="931172"/>
    <lineage>
        <taxon>Eukaryota</taxon>
        <taxon>Metazoa</taxon>
        <taxon>Ecdysozoa</taxon>
        <taxon>Arthropoda</taxon>
        <taxon>Chelicerata</taxon>
        <taxon>Arachnida</taxon>
        <taxon>Araneae</taxon>
        <taxon>Araneomorphae</taxon>
        <taxon>Entelegynae</taxon>
        <taxon>Araneoidea</taxon>
        <taxon>Linyphiidae</taxon>
        <taxon>Erigoninae</taxon>
        <taxon>Oedothorax</taxon>
    </lineage>
</organism>
<evidence type="ECO:0000256" key="1">
    <source>
        <dbReference type="SAM" id="MobiDB-lite"/>
    </source>
</evidence>
<proteinExistence type="predicted"/>
<keyword evidence="3" id="KW-1185">Reference proteome</keyword>
<feature type="region of interest" description="Disordered" evidence="1">
    <location>
        <begin position="1"/>
        <end position="181"/>
    </location>
</feature>
<feature type="compositionally biased region" description="Low complexity" evidence="1">
    <location>
        <begin position="92"/>
        <end position="101"/>
    </location>
</feature>
<protein>
    <submittedName>
        <fullName evidence="2">Uncharacterized protein</fullName>
    </submittedName>
</protein>
<gene>
    <name evidence="2" type="ORF">JTE90_012406</name>
</gene>
<name>A0AAV6TWK9_9ARAC</name>
<feature type="compositionally biased region" description="Basic and acidic residues" evidence="1">
    <location>
        <begin position="125"/>
        <end position="143"/>
    </location>
</feature>
<evidence type="ECO:0000313" key="2">
    <source>
        <dbReference type="EMBL" id="KAG8176153.1"/>
    </source>
</evidence>
<feature type="compositionally biased region" description="Low complexity" evidence="1">
    <location>
        <begin position="50"/>
        <end position="63"/>
    </location>
</feature>